<dbReference type="PANTHER" id="PTHR43252">
    <property type="entry name" value="TRANSCRIPTIONAL REGULATOR YQJI"/>
    <property type="match status" value="1"/>
</dbReference>
<evidence type="ECO:0000313" key="3">
    <source>
        <dbReference type="EMBL" id="WUV44167.1"/>
    </source>
</evidence>
<proteinExistence type="predicted"/>
<dbReference type="InterPro" id="IPR018309">
    <property type="entry name" value="Tscrpt_reg_PadR_C"/>
</dbReference>
<accession>A0ABZ1YQL6</accession>
<dbReference type="Pfam" id="PF03551">
    <property type="entry name" value="PadR"/>
    <property type="match status" value="1"/>
</dbReference>
<evidence type="ECO:0000313" key="4">
    <source>
        <dbReference type="Proteomes" id="UP001432062"/>
    </source>
</evidence>
<name>A0ABZ1YQL6_9NOCA</name>
<dbReference type="Pfam" id="PF10400">
    <property type="entry name" value="Vir_act_alpha_C"/>
    <property type="match status" value="1"/>
</dbReference>
<dbReference type="EMBL" id="CP109441">
    <property type="protein sequence ID" value="WUV44167.1"/>
    <property type="molecule type" value="Genomic_DNA"/>
</dbReference>
<feature type="domain" description="Transcription regulator PadR N-terminal" evidence="1">
    <location>
        <begin position="26"/>
        <end position="99"/>
    </location>
</feature>
<dbReference type="Gene3D" id="1.10.10.10">
    <property type="entry name" value="Winged helix-like DNA-binding domain superfamily/Winged helix DNA-binding domain"/>
    <property type="match status" value="1"/>
</dbReference>
<dbReference type="SUPFAM" id="SSF46785">
    <property type="entry name" value="Winged helix' DNA-binding domain"/>
    <property type="match status" value="1"/>
</dbReference>
<dbReference type="PANTHER" id="PTHR43252:SF4">
    <property type="entry name" value="TRANSCRIPTIONAL REGULATORY PROTEIN"/>
    <property type="match status" value="1"/>
</dbReference>
<organism evidence="3 4">
    <name type="scientific">Nocardia vinacea</name>
    <dbReference type="NCBI Taxonomy" id="96468"/>
    <lineage>
        <taxon>Bacteria</taxon>
        <taxon>Bacillati</taxon>
        <taxon>Actinomycetota</taxon>
        <taxon>Actinomycetes</taxon>
        <taxon>Mycobacteriales</taxon>
        <taxon>Nocardiaceae</taxon>
        <taxon>Nocardia</taxon>
    </lineage>
</organism>
<feature type="domain" description="Transcription regulator PadR C-terminal" evidence="2">
    <location>
        <begin position="111"/>
        <end position="193"/>
    </location>
</feature>
<dbReference type="InterPro" id="IPR036390">
    <property type="entry name" value="WH_DNA-bd_sf"/>
</dbReference>
<sequence length="205" mass="23404">MSKVGGAIRRRNINGGQRSMSLRCAILTALMERPSTGKELTRRFDSSIGYFWHATHQQIYRELGNMTDDDLVQPHASQVKGRGAPRAYEITETGVQYLRGWVSTGQEPVPLRDPLLVRLRAAAVLGDIDLSDDIQQHLDYHRSLLETYRDIEDRDFNGPATTRRERLQHLILQAGIDIELSWAEWCAKAAEQLAIERAERHRRSS</sequence>
<dbReference type="RefSeq" id="WP_327097523.1">
    <property type="nucleotide sequence ID" value="NZ_CP109149.1"/>
</dbReference>
<keyword evidence="4" id="KW-1185">Reference proteome</keyword>
<reference evidence="3" key="1">
    <citation type="submission" date="2022-10" db="EMBL/GenBank/DDBJ databases">
        <title>The complete genomes of actinobacterial strains from the NBC collection.</title>
        <authorList>
            <person name="Joergensen T.S."/>
            <person name="Alvarez Arevalo M."/>
            <person name="Sterndorff E.B."/>
            <person name="Faurdal D."/>
            <person name="Vuksanovic O."/>
            <person name="Mourched A.-S."/>
            <person name="Charusanti P."/>
            <person name="Shaw S."/>
            <person name="Blin K."/>
            <person name="Weber T."/>
        </authorList>
    </citation>
    <scope>NUCLEOTIDE SEQUENCE</scope>
    <source>
        <strain evidence="3">NBC_01482</strain>
    </source>
</reference>
<dbReference type="InterPro" id="IPR005149">
    <property type="entry name" value="Tscrpt_reg_PadR_N"/>
</dbReference>
<evidence type="ECO:0000259" key="1">
    <source>
        <dbReference type="Pfam" id="PF03551"/>
    </source>
</evidence>
<dbReference type="InterPro" id="IPR036388">
    <property type="entry name" value="WH-like_DNA-bd_sf"/>
</dbReference>
<dbReference type="Gene3D" id="6.10.140.190">
    <property type="match status" value="1"/>
</dbReference>
<protein>
    <submittedName>
        <fullName evidence="3">PadR family transcriptional regulator</fullName>
    </submittedName>
</protein>
<gene>
    <name evidence="3" type="ORF">OG563_34055</name>
</gene>
<dbReference type="Proteomes" id="UP001432062">
    <property type="component" value="Chromosome"/>
</dbReference>
<evidence type="ECO:0000259" key="2">
    <source>
        <dbReference type="Pfam" id="PF10400"/>
    </source>
</evidence>